<protein>
    <submittedName>
        <fullName evidence="3">Uncharacterized protein</fullName>
    </submittedName>
</protein>
<dbReference type="Proteomes" id="UP000887540">
    <property type="component" value="Unplaced"/>
</dbReference>
<sequence length="124" mass="14779">MLLYRFVDESPKVIIYPDEDAHDADEWGEGFCMTYNDYRRNIVQEQEQRAQLHLVLSRWRKAMEQKYPRRSEGNDGDFSERLSPRASPRTPSEASCRFMYGDISPKIQVNSFPHAVRLWQMYLK</sequence>
<feature type="compositionally biased region" description="Basic and acidic residues" evidence="1">
    <location>
        <begin position="65"/>
        <end position="83"/>
    </location>
</feature>
<reference evidence="3" key="1">
    <citation type="submission" date="2022-11" db="UniProtKB">
        <authorList>
            <consortium name="WormBaseParasite"/>
        </authorList>
    </citation>
    <scope>IDENTIFICATION</scope>
</reference>
<keyword evidence="2" id="KW-1185">Reference proteome</keyword>
<feature type="region of interest" description="Disordered" evidence="1">
    <location>
        <begin position="65"/>
        <end position="93"/>
    </location>
</feature>
<accession>A0A914CLY4</accession>
<evidence type="ECO:0000313" key="2">
    <source>
        <dbReference type="Proteomes" id="UP000887540"/>
    </source>
</evidence>
<organism evidence="2 3">
    <name type="scientific">Acrobeloides nanus</name>
    <dbReference type="NCBI Taxonomy" id="290746"/>
    <lineage>
        <taxon>Eukaryota</taxon>
        <taxon>Metazoa</taxon>
        <taxon>Ecdysozoa</taxon>
        <taxon>Nematoda</taxon>
        <taxon>Chromadorea</taxon>
        <taxon>Rhabditida</taxon>
        <taxon>Tylenchina</taxon>
        <taxon>Cephalobomorpha</taxon>
        <taxon>Cephaloboidea</taxon>
        <taxon>Cephalobidae</taxon>
        <taxon>Acrobeloides</taxon>
    </lineage>
</organism>
<name>A0A914CLY4_9BILA</name>
<dbReference type="AlphaFoldDB" id="A0A914CLY4"/>
<evidence type="ECO:0000313" key="3">
    <source>
        <dbReference type="WBParaSite" id="ACRNAN_scaffold1229.g23800.t1"/>
    </source>
</evidence>
<evidence type="ECO:0000256" key="1">
    <source>
        <dbReference type="SAM" id="MobiDB-lite"/>
    </source>
</evidence>
<proteinExistence type="predicted"/>
<dbReference type="WBParaSite" id="ACRNAN_scaffold1229.g23800.t1">
    <property type="protein sequence ID" value="ACRNAN_scaffold1229.g23800.t1"/>
    <property type="gene ID" value="ACRNAN_scaffold1229.g23800"/>
</dbReference>